<evidence type="ECO:0000256" key="7">
    <source>
        <dbReference type="ARBA" id="ARBA00022990"/>
    </source>
</evidence>
<dbReference type="Gene3D" id="1.25.40.90">
    <property type="match status" value="1"/>
</dbReference>
<feature type="compositionally biased region" description="Basic residues" evidence="15">
    <location>
        <begin position="468"/>
        <end position="484"/>
    </location>
</feature>
<keyword evidence="9" id="KW-0539">Nucleus</keyword>
<gene>
    <name evidence="17" type="ORF">GSONMT00046489001</name>
</gene>
<dbReference type="GO" id="GO:0005849">
    <property type="term" value="C:mRNA cleavage factor complex"/>
    <property type="evidence" value="ECO:0007669"/>
    <property type="project" value="TreeGrafter"/>
</dbReference>
<dbReference type="GO" id="GO:0000993">
    <property type="term" value="F:RNA polymerase II complex binding"/>
    <property type="evidence" value="ECO:0007669"/>
    <property type="project" value="InterPro"/>
</dbReference>
<evidence type="ECO:0000256" key="12">
    <source>
        <dbReference type="ARBA" id="ARBA00068814"/>
    </source>
</evidence>
<dbReference type="AlphaFoldDB" id="A0A060YDN8"/>
<dbReference type="InterPro" id="IPR045154">
    <property type="entry name" value="PCF11-like"/>
</dbReference>
<dbReference type="PaxDb" id="8022-A0A060YDN8"/>
<feature type="compositionally biased region" description="Basic and acidic residues" evidence="15">
    <location>
        <begin position="330"/>
        <end position="357"/>
    </location>
</feature>
<dbReference type="PANTHER" id="PTHR15921:SF3">
    <property type="entry name" value="PRE-MRNA CLEAVAGE COMPLEX 2 PROTEIN PCF11"/>
    <property type="match status" value="1"/>
</dbReference>
<dbReference type="GO" id="GO:0003729">
    <property type="term" value="F:mRNA binding"/>
    <property type="evidence" value="ECO:0007669"/>
    <property type="project" value="InterPro"/>
</dbReference>
<dbReference type="STRING" id="8022.A0A060YDN8"/>
<dbReference type="Pfam" id="PF20827">
    <property type="entry name" value="PCF11_charged"/>
    <property type="match status" value="1"/>
</dbReference>
<evidence type="ECO:0000313" key="18">
    <source>
        <dbReference type="Proteomes" id="UP000193380"/>
    </source>
</evidence>
<feature type="compositionally biased region" description="Basic and acidic residues" evidence="15">
    <location>
        <begin position="401"/>
        <end position="426"/>
    </location>
</feature>
<feature type="region of interest" description="Disordered" evidence="15">
    <location>
        <begin position="276"/>
        <end position="557"/>
    </location>
</feature>
<keyword evidence="7" id="KW-0007">Acetylation</keyword>
<dbReference type="PANTHER" id="PTHR15921">
    <property type="entry name" value="PRE-MRNA CLEAVAGE COMPLEX II"/>
    <property type="match status" value="1"/>
</dbReference>
<dbReference type="InterPro" id="IPR048830">
    <property type="entry name" value="PCF11_helical"/>
</dbReference>
<dbReference type="GO" id="GO:0031124">
    <property type="term" value="P:mRNA 3'-end processing"/>
    <property type="evidence" value="ECO:0007669"/>
    <property type="project" value="InterPro"/>
</dbReference>
<dbReference type="CDD" id="cd16982">
    <property type="entry name" value="CID_Pcf11"/>
    <property type="match status" value="1"/>
</dbReference>
<evidence type="ECO:0000256" key="14">
    <source>
        <dbReference type="SAM" id="Coils"/>
    </source>
</evidence>
<comment type="function">
    <text evidence="10">Component of pre-mRNA cleavage complex II, which promotes transcription termination by RNA polymerase II.</text>
</comment>
<sequence>MDCLVINGYVSDKIGLVFDRSHIAKMDDAAREDACREYQSSLEDLTFNSKPHINMLTILAEENLHFAKDIVAIIEAQITKAPAAEKLPVLYLVDSIVKNVGGEYLAVFAKNLVTSFICVFEKVDENTRKSLFKLRSTWDEIFPLKKLYALDVRVNSHDPAWPIKALPPTVNASIHVNPKFLKHPEEVTSPRALSPAPLVRAPAPAPQPAVVPSVSEKSITQEQVIRQQLLAKQKQLLELQQKKIELELEQTKAQLVRLTIAANVVLSTPAIVPKSTLPPSVIKPCLPPVSDPKPPTRDPRLNRAGPGALQAKESTSHKKEGHGMGGPAHTPEKQLPERPGRPERTRPPKKELLEVKTKSKSLSPMAKGVLGKSKHYEAENVKTTADATGKKDPRLRKHLHDKADPKEEGKEKKKCTDKEKEMDDALMKASGRGKMANGSPVEKPENQIRGNARTNARKRSRSPSLHLHSPKRKTERRSPKRRARSISPSPPLHKPGKGGRQVTPKKSSSEPRRTKRPAEERPVEARDTHSSPRTTSEGKETKENAKRWRSGWEENKQ</sequence>
<evidence type="ECO:0000259" key="16">
    <source>
        <dbReference type="PROSITE" id="PS51391"/>
    </source>
</evidence>
<keyword evidence="5" id="KW-0507">mRNA processing</keyword>
<dbReference type="GO" id="GO:0006369">
    <property type="term" value="P:termination of RNA polymerase II transcription"/>
    <property type="evidence" value="ECO:0007669"/>
    <property type="project" value="InterPro"/>
</dbReference>
<evidence type="ECO:0000256" key="4">
    <source>
        <dbReference type="ARBA" id="ARBA00022553"/>
    </source>
</evidence>
<keyword evidence="6" id="KW-0832">Ubl conjugation</keyword>
<dbReference type="Proteomes" id="UP000193380">
    <property type="component" value="Unassembled WGS sequence"/>
</dbReference>
<comment type="subunit">
    <text evidence="11">Associates with the phosphorylated CTD domain of POLR2A /RNA polymerase II.</text>
</comment>
<evidence type="ECO:0000256" key="13">
    <source>
        <dbReference type="ARBA" id="ARBA00083113"/>
    </source>
</evidence>
<dbReference type="InterPro" id="IPR047415">
    <property type="entry name" value="Pcf11_CID"/>
</dbReference>
<dbReference type="InterPro" id="IPR006569">
    <property type="entry name" value="CID_dom"/>
</dbReference>
<reference evidence="17" key="1">
    <citation type="journal article" date="2014" name="Nat. Commun.">
        <title>The rainbow trout genome provides novel insights into evolution after whole-genome duplication in vertebrates.</title>
        <authorList>
            <person name="Berthelot C."/>
            <person name="Brunet F."/>
            <person name="Chalopin D."/>
            <person name="Juanchich A."/>
            <person name="Bernard M."/>
            <person name="Noel B."/>
            <person name="Bento P."/>
            <person name="Da Silva C."/>
            <person name="Labadie K."/>
            <person name="Alberti A."/>
            <person name="Aury J.M."/>
            <person name="Louis A."/>
            <person name="Dehais P."/>
            <person name="Bardou P."/>
            <person name="Montfort J."/>
            <person name="Klopp C."/>
            <person name="Cabau C."/>
            <person name="Gaspin C."/>
            <person name="Thorgaard G.H."/>
            <person name="Boussaha M."/>
            <person name="Quillet E."/>
            <person name="Guyomard R."/>
            <person name="Galiana D."/>
            <person name="Bobe J."/>
            <person name="Volff J.N."/>
            <person name="Genet C."/>
            <person name="Wincker P."/>
            <person name="Jaillon O."/>
            <person name="Roest Crollius H."/>
            <person name="Guiguen Y."/>
        </authorList>
    </citation>
    <scope>NUCLEOTIDE SEQUENCE [LARGE SCALE GENOMIC DNA]</scope>
</reference>
<evidence type="ECO:0000256" key="15">
    <source>
        <dbReference type="SAM" id="MobiDB-lite"/>
    </source>
</evidence>
<evidence type="ECO:0000256" key="10">
    <source>
        <dbReference type="ARBA" id="ARBA00057101"/>
    </source>
</evidence>
<evidence type="ECO:0000256" key="6">
    <source>
        <dbReference type="ARBA" id="ARBA00022843"/>
    </source>
</evidence>
<evidence type="ECO:0000256" key="1">
    <source>
        <dbReference type="ARBA" id="ARBA00004123"/>
    </source>
</evidence>
<organism evidence="17 18">
    <name type="scientific">Oncorhynchus mykiss</name>
    <name type="common">Rainbow trout</name>
    <name type="synonym">Salmo gairdneri</name>
    <dbReference type="NCBI Taxonomy" id="8022"/>
    <lineage>
        <taxon>Eukaryota</taxon>
        <taxon>Metazoa</taxon>
        <taxon>Chordata</taxon>
        <taxon>Craniata</taxon>
        <taxon>Vertebrata</taxon>
        <taxon>Euteleostomi</taxon>
        <taxon>Actinopterygii</taxon>
        <taxon>Neopterygii</taxon>
        <taxon>Teleostei</taxon>
        <taxon>Protacanthopterygii</taxon>
        <taxon>Salmoniformes</taxon>
        <taxon>Salmonidae</taxon>
        <taxon>Salmoninae</taxon>
        <taxon>Oncorhynchus</taxon>
    </lineage>
</organism>
<accession>A0A060YDN8</accession>
<evidence type="ECO:0000256" key="5">
    <source>
        <dbReference type="ARBA" id="ARBA00022664"/>
    </source>
</evidence>
<dbReference type="GO" id="GO:0005737">
    <property type="term" value="C:cytoplasm"/>
    <property type="evidence" value="ECO:0007669"/>
    <property type="project" value="TreeGrafter"/>
</dbReference>
<dbReference type="SUPFAM" id="SSF48464">
    <property type="entry name" value="ENTH/VHS domain"/>
    <property type="match status" value="1"/>
</dbReference>
<dbReference type="Pfam" id="PF20845">
    <property type="entry name" value="Pcf11_helical"/>
    <property type="match status" value="1"/>
</dbReference>
<name>A0A060YDN8_ONCMY</name>
<dbReference type="FunFam" id="1.25.40.90:FF:000015">
    <property type="entry name" value="Pre-mRNA cleavage complex 2 protein Pcf11"/>
    <property type="match status" value="1"/>
</dbReference>
<dbReference type="Pfam" id="PF04818">
    <property type="entry name" value="CID"/>
    <property type="match status" value="1"/>
</dbReference>
<keyword evidence="4" id="KW-0597">Phosphoprotein</keyword>
<evidence type="ECO:0000256" key="2">
    <source>
        <dbReference type="ARBA" id="ARBA00022481"/>
    </source>
</evidence>
<evidence type="ECO:0000256" key="3">
    <source>
        <dbReference type="ARBA" id="ARBA00022499"/>
    </source>
</evidence>
<dbReference type="InterPro" id="IPR008942">
    <property type="entry name" value="ENTH_VHS"/>
</dbReference>
<feature type="coiled-coil region" evidence="14">
    <location>
        <begin position="229"/>
        <end position="261"/>
    </location>
</feature>
<dbReference type="InterPro" id="IPR048832">
    <property type="entry name" value="PCF11_charged"/>
</dbReference>
<dbReference type="EMBL" id="FR909699">
    <property type="protein sequence ID" value="CDQ89647.1"/>
    <property type="molecule type" value="Genomic_DNA"/>
</dbReference>
<comment type="subcellular location">
    <subcellularLocation>
        <location evidence="1">Nucleus</location>
    </subcellularLocation>
</comment>
<dbReference type="SMART" id="SM00582">
    <property type="entry name" value="RPR"/>
    <property type="match status" value="1"/>
</dbReference>
<dbReference type="PROSITE" id="PS51391">
    <property type="entry name" value="CID"/>
    <property type="match status" value="1"/>
</dbReference>
<keyword evidence="2" id="KW-0488">Methylation</keyword>
<feature type="compositionally biased region" description="Basic and acidic residues" evidence="15">
    <location>
        <begin position="507"/>
        <end position="557"/>
    </location>
</feature>
<keyword evidence="8 14" id="KW-0175">Coiled coil</keyword>
<keyword evidence="3" id="KW-1017">Isopeptide bond</keyword>
<evidence type="ECO:0000256" key="8">
    <source>
        <dbReference type="ARBA" id="ARBA00023054"/>
    </source>
</evidence>
<protein>
    <recommendedName>
        <fullName evidence="12">Pre-mRNA cleavage complex 2 protein Pcf11</fullName>
    </recommendedName>
    <alternativeName>
        <fullName evidence="13">Pre-mRNA cleavage complex II protein Pcf11</fullName>
    </alternativeName>
</protein>
<evidence type="ECO:0000256" key="11">
    <source>
        <dbReference type="ARBA" id="ARBA00063659"/>
    </source>
</evidence>
<evidence type="ECO:0000256" key="9">
    <source>
        <dbReference type="ARBA" id="ARBA00023242"/>
    </source>
</evidence>
<evidence type="ECO:0000313" key="17">
    <source>
        <dbReference type="EMBL" id="CDQ89647.1"/>
    </source>
</evidence>
<feature type="domain" description="CID" evidence="16">
    <location>
        <begin position="30"/>
        <end position="158"/>
    </location>
</feature>
<proteinExistence type="predicted"/>
<reference evidence="17" key="2">
    <citation type="submission" date="2014-03" db="EMBL/GenBank/DDBJ databases">
        <authorList>
            <person name="Genoscope - CEA"/>
        </authorList>
    </citation>
    <scope>NUCLEOTIDE SEQUENCE</scope>
</reference>